<dbReference type="AlphaFoldDB" id="A0A9W9U001"/>
<dbReference type="SUPFAM" id="SSF46785">
    <property type="entry name" value="Winged helix' DNA-binding domain"/>
    <property type="match status" value="1"/>
</dbReference>
<dbReference type="Pfam" id="PF00891">
    <property type="entry name" value="Methyltransf_2"/>
    <property type="match status" value="1"/>
</dbReference>
<reference evidence="7" key="2">
    <citation type="journal article" date="2023" name="IMA Fungus">
        <title>Comparative genomic study of the Penicillium genus elucidates a diverse pangenome and 15 lateral gene transfer events.</title>
        <authorList>
            <person name="Petersen C."/>
            <person name="Sorensen T."/>
            <person name="Nielsen M.R."/>
            <person name="Sondergaard T.E."/>
            <person name="Sorensen J.L."/>
            <person name="Fitzpatrick D.A."/>
            <person name="Frisvad J.C."/>
            <person name="Nielsen K.L."/>
        </authorList>
    </citation>
    <scope>NUCLEOTIDE SEQUENCE</scope>
    <source>
        <strain evidence="7">IBT 19713</strain>
    </source>
</reference>
<organism evidence="7 8">
    <name type="scientific">Penicillium chermesinum</name>
    <dbReference type="NCBI Taxonomy" id="63820"/>
    <lineage>
        <taxon>Eukaryota</taxon>
        <taxon>Fungi</taxon>
        <taxon>Dikarya</taxon>
        <taxon>Ascomycota</taxon>
        <taxon>Pezizomycotina</taxon>
        <taxon>Eurotiomycetes</taxon>
        <taxon>Eurotiomycetidae</taxon>
        <taxon>Eurotiales</taxon>
        <taxon>Aspergillaceae</taxon>
        <taxon>Penicillium</taxon>
    </lineage>
</organism>
<dbReference type="InterPro" id="IPR001077">
    <property type="entry name" value="COMT_C"/>
</dbReference>
<dbReference type="InterPro" id="IPR036388">
    <property type="entry name" value="WH-like_DNA-bd_sf"/>
</dbReference>
<gene>
    <name evidence="7" type="ORF">N7468_002852</name>
</gene>
<dbReference type="GO" id="GO:0044550">
    <property type="term" value="P:secondary metabolite biosynthetic process"/>
    <property type="evidence" value="ECO:0007669"/>
    <property type="project" value="UniProtKB-ARBA"/>
</dbReference>
<dbReference type="Pfam" id="PF08100">
    <property type="entry name" value="Dimerisation"/>
    <property type="match status" value="1"/>
</dbReference>
<dbReference type="Gene3D" id="3.40.50.150">
    <property type="entry name" value="Vaccinia Virus protein VP39"/>
    <property type="match status" value="1"/>
</dbReference>
<protein>
    <recommendedName>
        <fullName evidence="9">O-methyltransferase domain-containing protein</fullName>
    </recommendedName>
</protein>
<evidence type="ECO:0000256" key="4">
    <source>
        <dbReference type="PIRSR" id="PIRSR005739-1"/>
    </source>
</evidence>
<feature type="domain" description="O-methyltransferase C-terminal" evidence="5">
    <location>
        <begin position="236"/>
        <end position="359"/>
    </location>
</feature>
<dbReference type="InterPro" id="IPR012967">
    <property type="entry name" value="COMT_dimerisation"/>
</dbReference>
<evidence type="ECO:0000256" key="2">
    <source>
        <dbReference type="ARBA" id="ARBA00022679"/>
    </source>
</evidence>
<evidence type="ECO:0008006" key="9">
    <source>
        <dbReference type="Google" id="ProtNLM"/>
    </source>
</evidence>
<proteinExistence type="predicted"/>
<keyword evidence="1" id="KW-0489">Methyltransferase</keyword>
<accession>A0A9W9U001</accession>
<feature type="domain" description="O-methyltransferase dimerisation" evidence="6">
    <location>
        <begin position="57"/>
        <end position="131"/>
    </location>
</feature>
<dbReference type="SUPFAM" id="SSF53335">
    <property type="entry name" value="S-adenosyl-L-methionine-dependent methyltransferases"/>
    <property type="match status" value="1"/>
</dbReference>
<dbReference type="GO" id="GO:0032259">
    <property type="term" value="P:methylation"/>
    <property type="evidence" value="ECO:0007669"/>
    <property type="project" value="UniProtKB-KW"/>
</dbReference>
<dbReference type="RefSeq" id="XP_058335290.1">
    <property type="nucleotide sequence ID" value="XM_058472149.1"/>
</dbReference>
<dbReference type="PIRSF" id="PIRSF005739">
    <property type="entry name" value="O-mtase"/>
    <property type="match status" value="1"/>
</dbReference>
<dbReference type="GO" id="GO:0046983">
    <property type="term" value="F:protein dimerization activity"/>
    <property type="evidence" value="ECO:0007669"/>
    <property type="project" value="InterPro"/>
</dbReference>
<name>A0A9W9U001_9EURO</name>
<evidence type="ECO:0000313" key="8">
    <source>
        <dbReference type="Proteomes" id="UP001150941"/>
    </source>
</evidence>
<dbReference type="Gene3D" id="1.10.10.10">
    <property type="entry name" value="Winged helix-like DNA-binding domain superfamily/Winged helix DNA-binding domain"/>
    <property type="match status" value="1"/>
</dbReference>
<keyword evidence="8" id="KW-1185">Reference proteome</keyword>
<dbReference type="GO" id="GO:0008171">
    <property type="term" value="F:O-methyltransferase activity"/>
    <property type="evidence" value="ECO:0007669"/>
    <property type="project" value="InterPro"/>
</dbReference>
<evidence type="ECO:0000259" key="5">
    <source>
        <dbReference type="Pfam" id="PF00891"/>
    </source>
</evidence>
<dbReference type="PANTHER" id="PTHR43712:SF11">
    <property type="entry name" value="O-METHYLTRANSFERASE (AFU_ORTHOLOGUE AFUA_2G17820)-RELATED"/>
    <property type="match status" value="1"/>
</dbReference>
<sequence>MSIAESIESINTLAGNVSGLKGNERQDLLQACEKLRDKLEKPSDTIVRLAFSGHQLVVLRLAADLKLFDVMALEAGQSLDGSVNLHALAEKTPAEPLLLTRIMRFLAAMGAVHEIRPQVYSPAPLAADLVSSSPLSAALIHCTHFMSVLSKLPEYFNEKGWKSPHDAHDGPFQFALGSSQHYFEFLSSNPYYGQAFNTVMAMPFRRRGKNWFEFYPAAERLLVSSAGEDLRMFHERFPDLPGKLVLQDLAPVIDSATALPERIESQSYDFFQEQPIKHAKAYFMRTVLHDWPDQQAEKILRRVCDAMGPNSVLLINELILPEAGVLLSSALGDIQMMGSFASLERTEAQWKQLLQNAGLELVHVWLPQDCEKTPEALANQAAVFEARRRYG</sequence>
<comment type="caution">
    <text evidence="7">The sequence shown here is derived from an EMBL/GenBank/DDBJ whole genome shotgun (WGS) entry which is preliminary data.</text>
</comment>
<dbReference type="EMBL" id="JAPQKS010000002">
    <property type="protein sequence ID" value="KAJ5247869.1"/>
    <property type="molecule type" value="Genomic_DNA"/>
</dbReference>
<dbReference type="PANTHER" id="PTHR43712">
    <property type="entry name" value="PUTATIVE (AFU_ORTHOLOGUE AFUA_4G14580)-RELATED"/>
    <property type="match status" value="1"/>
</dbReference>
<dbReference type="InterPro" id="IPR016461">
    <property type="entry name" value="COMT-like"/>
</dbReference>
<dbReference type="PROSITE" id="PS51683">
    <property type="entry name" value="SAM_OMT_II"/>
    <property type="match status" value="1"/>
</dbReference>
<feature type="active site" description="Proton acceptor" evidence="4">
    <location>
        <position position="289"/>
    </location>
</feature>
<dbReference type="GeneID" id="83199452"/>
<reference evidence="7" key="1">
    <citation type="submission" date="2022-11" db="EMBL/GenBank/DDBJ databases">
        <authorList>
            <person name="Petersen C."/>
        </authorList>
    </citation>
    <scope>NUCLEOTIDE SEQUENCE</scope>
    <source>
        <strain evidence="7">IBT 19713</strain>
    </source>
</reference>
<dbReference type="InterPro" id="IPR029063">
    <property type="entry name" value="SAM-dependent_MTases_sf"/>
</dbReference>
<keyword evidence="2" id="KW-0808">Transferase</keyword>
<evidence type="ECO:0000256" key="3">
    <source>
        <dbReference type="ARBA" id="ARBA00022691"/>
    </source>
</evidence>
<keyword evidence="3" id="KW-0949">S-adenosyl-L-methionine</keyword>
<evidence type="ECO:0000259" key="6">
    <source>
        <dbReference type="Pfam" id="PF08100"/>
    </source>
</evidence>
<evidence type="ECO:0000256" key="1">
    <source>
        <dbReference type="ARBA" id="ARBA00022603"/>
    </source>
</evidence>
<dbReference type="Proteomes" id="UP001150941">
    <property type="component" value="Unassembled WGS sequence"/>
</dbReference>
<evidence type="ECO:0000313" key="7">
    <source>
        <dbReference type="EMBL" id="KAJ5247869.1"/>
    </source>
</evidence>
<dbReference type="InterPro" id="IPR036390">
    <property type="entry name" value="WH_DNA-bd_sf"/>
</dbReference>
<dbReference type="OrthoDB" id="1535081at2759"/>